<dbReference type="EMBL" id="REGA01000011">
    <property type="protein sequence ID" value="RQG94019.1"/>
    <property type="molecule type" value="Genomic_DNA"/>
</dbReference>
<feature type="domain" description="Alpha-L-glutamate ligase-related protein ATP-grasp" evidence="1">
    <location>
        <begin position="102"/>
        <end position="360"/>
    </location>
</feature>
<reference evidence="2 3" key="1">
    <citation type="submission" date="2018-10" db="EMBL/GenBank/DDBJ databases">
        <title>Natrarchaeobius chitinivorans gen. nov., sp. nov., and Natrarchaeobius haloalkaliphilus sp. nov., alkaliphilic, chitin-utilizing haloarchaea from hypersaline alkaline lakes.</title>
        <authorList>
            <person name="Sorokin D.Y."/>
            <person name="Elcheninov A.G."/>
            <person name="Kostrikina N.A."/>
            <person name="Bale N.J."/>
            <person name="Sinninghe Damste J.S."/>
            <person name="Khijniak T.V."/>
            <person name="Kublanov I.V."/>
            <person name="Toshchakov S.V."/>
        </authorList>
    </citation>
    <scope>NUCLEOTIDE SEQUENCE [LARGE SCALE GENOMIC DNA]</scope>
    <source>
        <strain evidence="2 3">AArcht4T</strain>
    </source>
</reference>
<dbReference type="AlphaFoldDB" id="A0A3N6P6L5"/>
<dbReference type="SUPFAM" id="SSF56059">
    <property type="entry name" value="Glutathione synthetase ATP-binding domain-like"/>
    <property type="match status" value="1"/>
</dbReference>
<evidence type="ECO:0000313" key="3">
    <source>
        <dbReference type="Proteomes" id="UP000282323"/>
    </source>
</evidence>
<evidence type="ECO:0000313" key="2">
    <source>
        <dbReference type="EMBL" id="RQG94019.1"/>
    </source>
</evidence>
<name>A0A3N6P6L5_NATCH</name>
<protein>
    <recommendedName>
        <fullName evidence="1">Alpha-L-glutamate ligase-related protein ATP-grasp domain-containing protein</fullName>
    </recommendedName>
</protein>
<dbReference type="InterPro" id="IPR039523">
    <property type="entry name" value="RimK-rel_E_lig_ATP-grasp"/>
</dbReference>
<proteinExistence type="predicted"/>
<dbReference type="RefSeq" id="WP_124196070.1">
    <property type="nucleotide sequence ID" value="NZ_REGA01000011.1"/>
</dbReference>
<organism evidence="2 3">
    <name type="scientific">Natrarchaeobius chitinivorans</name>
    <dbReference type="NCBI Taxonomy" id="1679083"/>
    <lineage>
        <taxon>Archaea</taxon>
        <taxon>Methanobacteriati</taxon>
        <taxon>Methanobacteriota</taxon>
        <taxon>Stenosarchaea group</taxon>
        <taxon>Halobacteria</taxon>
        <taxon>Halobacteriales</taxon>
        <taxon>Natrialbaceae</taxon>
        <taxon>Natrarchaeobius</taxon>
    </lineage>
</organism>
<dbReference type="Pfam" id="PF14397">
    <property type="entry name" value="ATPgrasp_ST"/>
    <property type="match status" value="1"/>
</dbReference>
<keyword evidence="3" id="KW-1185">Reference proteome</keyword>
<evidence type="ECO:0000259" key="1">
    <source>
        <dbReference type="Pfam" id="PF14397"/>
    </source>
</evidence>
<dbReference type="OrthoDB" id="242577at2157"/>
<dbReference type="Proteomes" id="UP000282323">
    <property type="component" value="Unassembled WGS sequence"/>
</dbReference>
<gene>
    <name evidence="2" type="ORF">EA473_13150</name>
</gene>
<sequence length="371" mass="40523">MNAIGRFDTNYREGGLLYASARCLEGGASTVGTATSGLANVLARELWYRPRYPLSLSDRLDAWRHGFSSKTFASLSLADENLETYLSDWQQKRVIHGGVNDEYVEVLENKLAFHIATSPYVDSVPALYGTIERGEFLSSETSPAEDLTTVLEEVKDVIVKPIDGRLGHDVYHVVAGDDGYVLNDRQLTSTAFDGFVRGLDGFVVSEFVTQHEYAATICPESVNTLRILTIGEPGSDEIDVVRAVHRFGSGETSGPTDNWSGGGCAAPVDIESGELGRVVTYASENGTQRFDAHPQTGAQVRGTVVPQWDEITDAVREVAELHRANPYVGWDVVLSTDGPVVLEGNHAPGNILLQIDEGLLADDRIREFFDR</sequence>
<accession>A0A3N6P6L5</accession>
<comment type="caution">
    <text evidence="2">The sequence shown here is derived from an EMBL/GenBank/DDBJ whole genome shotgun (WGS) entry which is preliminary data.</text>
</comment>